<dbReference type="Proteomes" id="UP001163046">
    <property type="component" value="Unassembled WGS sequence"/>
</dbReference>
<sequence>DKGGDERKAVSVIATVEGLFKEVAAIMLAHEGHIQGMIAGLKRGCERKYGGAAMEQTKYEQ</sequence>
<dbReference type="AlphaFoldDB" id="A0A9W9YTL2"/>
<feature type="non-terminal residue" evidence="1">
    <location>
        <position position="1"/>
    </location>
</feature>
<accession>A0A9W9YTL2</accession>
<organism evidence="1 2">
    <name type="scientific">Desmophyllum pertusum</name>
    <dbReference type="NCBI Taxonomy" id="174260"/>
    <lineage>
        <taxon>Eukaryota</taxon>
        <taxon>Metazoa</taxon>
        <taxon>Cnidaria</taxon>
        <taxon>Anthozoa</taxon>
        <taxon>Hexacorallia</taxon>
        <taxon>Scleractinia</taxon>
        <taxon>Caryophylliina</taxon>
        <taxon>Caryophylliidae</taxon>
        <taxon>Desmophyllum</taxon>
    </lineage>
</organism>
<name>A0A9W9YTL2_9CNID</name>
<gene>
    <name evidence="1" type="ORF">OS493_040118</name>
</gene>
<evidence type="ECO:0000313" key="1">
    <source>
        <dbReference type="EMBL" id="KAJ7369275.1"/>
    </source>
</evidence>
<protein>
    <submittedName>
        <fullName evidence="1">Uncharacterized protein</fullName>
    </submittedName>
</protein>
<proteinExistence type="predicted"/>
<keyword evidence="2" id="KW-1185">Reference proteome</keyword>
<comment type="caution">
    <text evidence="1">The sequence shown here is derived from an EMBL/GenBank/DDBJ whole genome shotgun (WGS) entry which is preliminary data.</text>
</comment>
<reference evidence="1" key="1">
    <citation type="submission" date="2023-01" db="EMBL/GenBank/DDBJ databases">
        <title>Genome assembly of the deep-sea coral Lophelia pertusa.</title>
        <authorList>
            <person name="Herrera S."/>
            <person name="Cordes E."/>
        </authorList>
    </citation>
    <scope>NUCLEOTIDE SEQUENCE</scope>
    <source>
        <strain evidence="1">USNM1676648</strain>
        <tissue evidence="1">Polyp</tissue>
    </source>
</reference>
<dbReference type="EMBL" id="MU827118">
    <property type="protein sequence ID" value="KAJ7369275.1"/>
    <property type="molecule type" value="Genomic_DNA"/>
</dbReference>
<evidence type="ECO:0000313" key="2">
    <source>
        <dbReference type="Proteomes" id="UP001163046"/>
    </source>
</evidence>